<dbReference type="InterPro" id="IPR036249">
    <property type="entry name" value="Thioredoxin-like_sf"/>
</dbReference>
<dbReference type="SUPFAM" id="SSF52833">
    <property type="entry name" value="Thioredoxin-like"/>
    <property type="match status" value="1"/>
</dbReference>
<comment type="caution">
    <text evidence="2">The sequence shown here is derived from an EMBL/GenBank/DDBJ whole genome shotgun (WGS) entry which is preliminary data.</text>
</comment>
<dbReference type="Gene3D" id="1.20.1050.10">
    <property type="match status" value="1"/>
</dbReference>
<dbReference type="Gene3D" id="3.40.30.10">
    <property type="entry name" value="Glutaredoxin"/>
    <property type="match status" value="1"/>
</dbReference>
<organism evidence="2 3">
    <name type="scientific">Rheinheimera muenzenbergensis</name>
    <dbReference type="NCBI Taxonomy" id="1193628"/>
    <lineage>
        <taxon>Bacteria</taxon>
        <taxon>Pseudomonadati</taxon>
        <taxon>Pseudomonadota</taxon>
        <taxon>Gammaproteobacteria</taxon>
        <taxon>Chromatiales</taxon>
        <taxon>Chromatiaceae</taxon>
        <taxon>Rheinheimera</taxon>
    </lineage>
</organism>
<dbReference type="PANTHER" id="PTHR42673:SF4">
    <property type="entry name" value="MALEYLACETOACETATE ISOMERASE"/>
    <property type="match status" value="1"/>
</dbReference>
<dbReference type="Pfam" id="PF13410">
    <property type="entry name" value="GST_C_2"/>
    <property type="match status" value="1"/>
</dbReference>
<dbReference type="InterPro" id="IPR004045">
    <property type="entry name" value="Glutathione_S-Trfase_N"/>
</dbReference>
<dbReference type="InterPro" id="IPR040079">
    <property type="entry name" value="Glutathione_S-Trfase"/>
</dbReference>
<feature type="domain" description="GST N-terminal" evidence="1">
    <location>
        <begin position="2"/>
        <end position="82"/>
    </location>
</feature>
<evidence type="ECO:0000259" key="1">
    <source>
        <dbReference type="PROSITE" id="PS50404"/>
    </source>
</evidence>
<reference evidence="2 3" key="1">
    <citation type="journal article" date="2023" name="Ecotoxicol. Environ. Saf.">
        <title>Mercury remediation potential of mercury-resistant strain Rheinheimera metallidurans sp. nov. isolated from a municipal waste dumping site.</title>
        <authorList>
            <person name="Yadav V."/>
            <person name="Manjhi A."/>
            <person name="Vadakedath N."/>
        </authorList>
    </citation>
    <scope>NUCLEOTIDE SEQUENCE [LARGE SCALE GENOMIC DNA]</scope>
    <source>
        <strain evidence="2 3">E-49</strain>
    </source>
</reference>
<keyword evidence="3" id="KW-1185">Reference proteome</keyword>
<evidence type="ECO:0000313" key="2">
    <source>
        <dbReference type="EMBL" id="MEH8019176.1"/>
    </source>
</evidence>
<proteinExistence type="predicted"/>
<accession>A0ABU8CC69</accession>
<dbReference type="Proteomes" id="UP001375382">
    <property type="component" value="Unassembled WGS sequence"/>
</dbReference>
<name>A0ABU8CC69_9GAMM</name>
<evidence type="ECO:0000313" key="3">
    <source>
        <dbReference type="Proteomes" id="UP001375382"/>
    </source>
</evidence>
<dbReference type="Pfam" id="PF13409">
    <property type="entry name" value="GST_N_2"/>
    <property type="match status" value="1"/>
</dbReference>
<protein>
    <submittedName>
        <fullName evidence="2">Glutathione S-transferase family protein</fullName>
    </submittedName>
</protein>
<sequence>MRELYIANKNYSSWSLRPWLLMQQLQIPFIEQLVPFSQQGNFDKFRTFSPSGKVPCLVQKELVVWDSLAIAEFLYESHANVWPKDNNARAFARCAAAEMHSGFSALRNICGMSCGHRVQLHQITPALQQDISRLSELFEQGISQFGGPFLAGSQFSAADAFFAPVAFRMQSYDLAFSAVAKNYLQHLLALPAMQDWYQQALAEPWTDDAHDQEIASYGKITADYRQLS</sequence>
<dbReference type="EMBL" id="JALAAR010000020">
    <property type="protein sequence ID" value="MEH8019176.1"/>
    <property type="molecule type" value="Genomic_DNA"/>
</dbReference>
<dbReference type="SFLD" id="SFLDS00019">
    <property type="entry name" value="Glutathione_Transferase_(cytos"/>
    <property type="match status" value="1"/>
</dbReference>
<dbReference type="CDD" id="cd03043">
    <property type="entry name" value="GST_N_1"/>
    <property type="match status" value="1"/>
</dbReference>
<dbReference type="InterPro" id="IPR036282">
    <property type="entry name" value="Glutathione-S-Trfase_C_sf"/>
</dbReference>
<gene>
    <name evidence="2" type="ORF">MN202_18210</name>
</gene>
<dbReference type="CDD" id="cd03194">
    <property type="entry name" value="GST_C_3"/>
    <property type="match status" value="1"/>
</dbReference>
<dbReference type="SUPFAM" id="SSF47616">
    <property type="entry name" value="GST C-terminal domain-like"/>
    <property type="match status" value="1"/>
</dbReference>
<dbReference type="PROSITE" id="PS50404">
    <property type="entry name" value="GST_NTER"/>
    <property type="match status" value="1"/>
</dbReference>
<dbReference type="PANTHER" id="PTHR42673">
    <property type="entry name" value="MALEYLACETOACETATE ISOMERASE"/>
    <property type="match status" value="1"/>
</dbReference>
<dbReference type="RefSeq" id="WP_335737573.1">
    <property type="nucleotide sequence ID" value="NZ_JALAAR010000020.1"/>
</dbReference>